<feature type="non-terminal residue" evidence="1">
    <location>
        <position position="43"/>
    </location>
</feature>
<gene>
    <name evidence="1" type="ORF">NME_0173</name>
</gene>
<proteinExistence type="predicted"/>
<accession>C6SA62</accession>
<dbReference type="EMBL" id="AM889137">
    <property type="protein sequence ID" value="CBA03645.1"/>
    <property type="molecule type" value="Genomic_DNA"/>
</dbReference>
<sequence length="43" mass="4872">MRTPFWEKQRLFLPERLPAGSIPLPPASPSAVVENPSIFFHPI</sequence>
<evidence type="ECO:0000313" key="1">
    <source>
        <dbReference type="EMBL" id="CBA03645.1"/>
    </source>
</evidence>
<organism evidence="1">
    <name type="scientific">Neisseria meningitidis alpha153</name>
    <dbReference type="NCBI Taxonomy" id="663926"/>
    <lineage>
        <taxon>Bacteria</taxon>
        <taxon>Pseudomonadati</taxon>
        <taxon>Pseudomonadota</taxon>
        <taxon>Betaproteobacteria</taxon>
        <taxon>Neisseriales</taxon>
        <taxon>Neisseriaceae</taxon>
        <taxon>Neisseria</taxon>
    </lineage>
</organism>
<reference evidence="1" key="1">
    <citation type="journal article" date="2008" name="Proc. Natl. Acad. Sci. U.S.A.">
        <title>Whole-genome comparison of disease and carriage strains provides insights into virulence evolution in Neisseria meningitidis.</title>
        <authorList>
            <person name="Schoen C."/>
            <person name="Blom J."/>
            <person name="Claus H."/>
            <person name="Schramm-Glueck A."/>
            <person name="Brandt P."/>
            <person name="Mueller T."/>
            <person name="Goesmann A."/>
            <person name="Joseph B."/>
            <person name="Konietzny S."/>
            <person name="Kurzai O."/>
            <person name="Schmitt C."/>
            <person name="Friedrich T."/>
            <person name="Linke B."/>
            <person name="Vogel U."/>
            <person name="Frosch M."/>
        </authorList>
    </citation>
    <scope>NUCLEOTIDE SEQUENCE</scope>
    <source>
        <strain evidence="1">Alpha153</strain>
    </source>
</reference>
<protein>
    <submittedName>
        <fullName evidence="1">Uncharacterized protein</fullName>
    </submittedName>
</protein>
<dbReference type="AlphaFoldDB" id="C6SA62"/>
<name>C6SA62_NEIME</name>